<reference evidence="2 3" key="1">
    <citation type="submission" date="2018-11" db="EMBL/GenBank/DDBJ databases">
        <title>Novel bacteria species description.</title>
        <authorList>
            <person name="Han J.-H."/>
        </authorList>
    </citation>
    <scope>NUCLEOTIDE SEQUENCE [LARGE SCALE GENOMIC DNA]</scope>
    <source>
        <strain evidence="2 3">KCTC23259</strain>
    </source>
</reference>
<comment type="caution">
    <text evidence="2">The sequence shown here is derived from an EMBL/GenBank/DDBJ whole genome shotgun (WGS) entry which is preliminary data.</text>
</comment>
<gene>
    <name evidence="2" type="ORF">EGI31_07685</name>
</gene>
<organism evidence="2 3">
    <name type="scientific">Lacihabitans soyangensis</name>
    <dbReference type="NCBI Taxonomy" id="869394"/>
    <lineage>
        <taxon>Bacteria</taxon>
        <taxon>Pseudomonadati</taxon>
        <taxon>Bacteroidota</taxon>
        <taxon>Cytophagia</taxon>
        <taxon>Cytophagales</taxon>
        <taxon>Leadbetterellaceae</taxon>
        <taxon>Lacihabitans</taxon>
    </lineage>
</organism>
<evidence type="ECO:0000256" key="1">
    <source>
        <dbReference type="SAM" id="Phobius"/>
    </source>
</evidence>
<dbReference type="Proteomes" id="UP001204144">
    <property type="component" value="Unassembled WGS sequence"/>
</dbReference>
<dbReference type="EMBL" id="RJUF01000015">
    <property type="protein sequence ID" value="MCP9762835.1"/>
    <property type="molecule type" value="Genomic_DNA"/>
</dbReference>
<evidence type="ECO:0000313" key="2">
    <source>
        <dbReference type="EMBL" id="MCP9762835.1"/>
    </source>
</evidence>
<keyword evidence="3" id="KW-1185">Reference proteome</keyword>
<dbReference type="RefSeq" id="WP_255036610.1">
    <property type="nucleotide sequence ID" value="NZ_RJUF01000015.1"/>
</dbReference>
<dbReference type="AlphaFoldDB" id="A0AAE3KWG2"/>
<sequence length="197" mass="23788">MKQLKQKNWSEKRNFDILSDGLKVEINTNESFNEEKISFDDIGFDEIVIKHTPSIILVGFYISVLLNIFLAIIIYSYNFPLKDAFFLKPILILFFSIAFFWGYKIFKFEKTKTIRGNFDITFWYFSKNKKEVDVFIAKLKDERMKYYRDIFLELDEFEPPDILIQRLNWLKSQEYISKQELKEYLTVINNRKLMKGM</sequence>
<keyword evidence="1" id="KW-0472">Membrane</keyword>
<keyword evidence="1" id="KW-1133">Transmembrane helix</keyword>
<proteinExistence type="predicted"/>
<feature type="transmembrane region" description="Helical" evidence="1">
    <location>
        <begin position="84"/>
        <end position="103"/>
    </location>
</feature>
<name>A0AAE3KWG2_9BACT</name>
<accession>A0AAE3KWG2</accession>
<protein>
    <submittedName>
        <fullName evidence="2">Uncharacterized protein</fullName>
    </submittedName>
</protein>
<evidence type="ECO:0000313" key="3">
    <source>
        <dbReference type="Proteomes" id="UP001204144"/>
    </source>
</evidence>
<keyword evidence="1" id="KW-0812">Transmembrane</keyword>
<feature type="transmembrane region" description="Helical" evidence="1">
    <location>
        <begin position="55"/>
        <end position="78"/>
    </location>
</feature>